<dbReference type="Proteomes" id="UP000011131">
    <property type="component" value="Chromosome"/>
</dbReference>
<accession>L7UED8</accession>
<dbReference type="EMBL" id="CP004025">
    <property type="protein sequence ID" value="AGC45952.1"/>
    <property type="molecule type" value="Genomic_DNA"/>
</dbReference>
<evidence type="ECO:0000313" key="2">
    <source>
        <dbReference type="Proteomes" id="UP000011131"/>
    </source>
</evidence>
<organism evidence="1 2">
    <name type="scientific">Myxococcus stipitatus (strain DSM 14675 / JCM 12634 / Mx s8)</name>
    <dbReference type="NCBI Taxonomy" id="1278073"/>
    <lineage>
        <taxon>Bacteria</taxon>
        <taxon>Pseudomonadati</taxon>
        <taxon>Myxococcota</taxon>
        <taxon>Myxococcia</taxon>
        <taxon>Myxococcales</taxon>
        <taxon>Cystobacterineae</taxon>
        <taxon>Myxococcaceae</taxon>
        <taxon>Myxococcus</taxon>
    </lineage>
</organism>
<protein>
    <submittedName>
        <fullName evidence="1">Uncharacterized protein</fullName>
    </submittedName>
</protein>
<sequence length="168" mass="18291">MALGFSRHLQWLLATIGMAKPPPPPGGPMTREAARELVRWFLQSQGAGMSKGLNENGLGGAMVGGAQLYFEHHEDTQQLECSALVYRFREDPKPGVIDGFRAEAQEGTDAGGGTVDFETESKCLFLSRDYAQMPAGSTFSKDMERLMKASLDWGSTVLDRVASRVFGT</sequence>
<reference evidence="1 2" key="1">
    <citation type="journal article" date="2013" name="Genome Announc.">
        <title>Complete genome sequence of Myxococcus stipitatus strain DSM 14675, a fruiting myxobacterium.</title>
        <authorList>
            <person name="Huntley S."/>
            <person name="Kneip S."/>
            <person name="Treuner-Lange A."/>
            <person name="Sogaard-Andersen L."/>
        </authorList>
    </citation>
    <scope>NUCLEOTIDE SEQUENCE [LARGE SCALE GENOMIC DNA]</scope>
    <source>
        <strain evidence="2">DSM 14675 / JCM 12634 / Mx s8</strain>
    </source>
</reference>
<dbReference type="HOGENOM" id="CLU_1583722_0_0_7"/>
<dbReference type="AlphaFoldDB" id="L7UED8"/>
<dbReference type="PATRIC" id="fig|1278073.3.peg.4731"/>
<dbReference type="KEGG" id="msd:MYSTI_04660"/>
<evidence type="ECO:0000313" key="1">
    <source>
        <dbReference type="EMBL" id="AGC45952.1"/>
    </source>
</evidence>
<proteinExistence type="predicted"/>
<gene>
    <name evidence="1" type="ordered locus">MYSTI_04660</name>
</gene>
<name>L7UED8_MYXSD</name>
<keyword evidence="2" id="KW-1185">Reference proteome</keyword>
<dbReference type="STRING" id="1278073.MYSTI_04660"/>